<evidence type="ECO:0000313" key="1">
    <source>
        <dbReference type="EMBL" id="BES98977.1"/>
    </source>
</evidence>
<accession>A0ABN7B877</accession>
<dbReference type="Proteomes" id="UP001307889">
    <property type="component" value="Chromosome 10"/>
</dbReference>
<sequence>MLTLFQNRKRVPNHNSMAVAQNFHALQFGLPGLRPPVVPVHNVVVQRSTDGSNCARTSVHLAQEFLPPFPLSGSVRPAVGPINAYPPQGSQLVDLDPRHGSHYHHPTITIQSRADVGSQANFSGTYARHELTSSYYCSIPPMPRSSVIVPTPYTNLVKQEYQRQIEYGGSELPKIASNSTEYLVDCELSRMRARFSDDLSCPTLSNDLDIGTEVELSTNGDIENFLHNGGLQQISNLQIETSEEYIIIEEDQMISEDVEIVDESNVNGSRRQPLQEIVKYENQLIG</sequence>
<evidence type="ECO:0000313" key="2">
    <source>
        <dbReference type="Proteomes" id="UP001307889"/>
    </source>
</evidence>
<protein>
    <submittedName>
        <fullName evidence="1">Uncharacterized protein</fullName>
    </submittedName>
</protein>
<keyword evidence="2" id="KW-1185">Reference proteome</keyword>
<reference evidence="1 2" key="1">
    <citation type="submission" date="2023-09" db="EMBL/GenBank/DDBJ databases">
        <title>Nesidiocoris tenuis whole genome shotgun sequence.</title>
        <authorList>
            <person name="Shibata T."/>
            <person name="Shimoda M."/>
            <person name="Kobayashi T."/>
            <person name="Uehara T."/>
        </authorList>
    </citation>
    <scope>NUCLEOTIDE SEQUENCE [LARGE SCALE GENOMIC DNA]</scope>
    <source>
        <strain evidence="1 2">Japan</strain>
    </source>
</reference>
<proteinExistence type="predicted"/>
<organism evidence="1 2">
    <name type="scientific">Nesidiocoris tenuis</name>
    <dbReference type="NCBI Taxonomy" id="355587"/>
    <lineage>
        <taxon>Eukaryota</taxon>
        <taxon>Metazoa</taxon>
        <taxon>Ecdysozoa</taxon>
        <taxon>Arthropoda</taxon>
        <taxon>Hexapoda</taxon>
        <taxon>Insecta</taxon>
        <taxon>Pterygota</taxon>
        <taxon>Neoptera</taxon>
        <taxon>Paraneoptera</taxon>
        <taxon>Hemiptera</taxon>
        <taxon>Heteroptera</taxon>
        <taxon>Panheteroptera</taxon>
        <taxon>Cimicomorpha</taxon>
        <taxon>Miridae</taxon>
        <taxon>Dicyphina</taxon>
        <taxon>Nesidiocoris</taxon>
    </lineage>
</organism>
<gene>
    <name evidence="1" type="ORF">NTJ_11792</name>
</gene>
<dbReference type="EMBL" id="AP028918">
    <property type="protein sequence ID" value="BES98977.1"/>
    <property type="molecule type" value="Genomic_DNA"/>
</dbReference>
<name>A0ABN7B877_9HEMI</name>